<dbReference type="STRING" id="1727163.AO498_05055"/>
<proteinExistence type="predicted"/>
<name>A0A142EKW2_9BACT</name>
<dbReference type="EMBL" id="CP012836">
    <property type="protein sequence ID" value="AMQ55767.1"/>
    <property type="molecule type" value="Genomic_DNA"/>
</dbReference>
<dbReference type="Proteomes" id="UP000073816">
    <property type="component" value="Chromosome"/>
</dbReference>
<evidence type="ECO:0000313" key="1">
    <source>
        <dbReference type="EMBL" id="AMQ55767.1"/>
    </source>
</evidence>
<evidence type="ECO:0000313" key="2">
    <source>
        <dbReference type="Proteomes" id="UP000073816"/>
    </source>
</evidence>
<dbReference type="AlphaFoldDB" id="A0A142EKW2"/>
<accession>A0A142EKW2</accession>
<dbReference type="RefSeq" id="WP_067544425.1">
    <property type="nucleotide sequence ID" value="NZ_CP012836.1"/>
</dbReference>
<reference evidence="2" key="1">
    <citation type="submission" date="2015-09" db="EMBL/GenBank/DDBJ databases">
        <title>Complete sequence of Algoriphagus sp. M8-2.</title>
        <authorList>
            <person name="Shintani M."/>
        </authorList>
    </citation>
    <scope>NUCLEOTIDE SEQUENCE [LARGE SCALE GENOMIC DNA]</scope>
    <source>
        <strain evidence="2">M8-2</strain>
    </source>
</reference>
<dbReference type="OrthoDB" id="892266at2"/>
<protein>
    <submittedName>
        <fullName evidence="1">Uncharacterized protein</fullName>
    </submittedName>
</protein>
<gene>
    <name evidence="1" type="ORF">AO498_05055</name>
</gene>
<organism evidence="1 2">
    <name type="scientific">Algoriphagus sanaruensis</name>
    <dbReference type="NCBI Taxonomy" id="1727163"/>
    <lineage>
        <taxon>Bacteria</taxon>
        <taxon>Pseudomonadati</taxon>
        <taxon>Bacteroidota</taxon>
        <taxon>Cytophagia</taxon>
        <taxon>Cytophagales</taxon>
        <taxon>Cyclobacteriaceae</taxon>
        <taxon>Algoriphagus</taxon>
    </lineage>
</organism>
<keyword evidence="2" id="KW-1185">Reference proteome</keyword>
<sequence>MKKYFGLLGILVWMSSCQQEKEMPDTLPFQVAKAYGIENFDQVNSIAYTWNVQRDSVNVISRDWKWNIKDSTVYYSGPDTTFTYSLTADSLPKQDGAFINDKYWAMMPFQLAWDAGYTYETVENVPSPLKGTNSTKLTIIYNSGEPAAPGMGYTPGDAYDLYIDENKMILEWTFRRGNGAEGRTWTWENVGDFGPIKLAQDHMGQDGNRFIWLTNVKVE</sequence>
<dbReference type="PROSITE" id="PS51257">
    <property type="entry name" value="PROKAR_LIPOPROTEIN"/>
    <property type="match status" value="1"/>
</dbReference>
<dbReference type="PATRIC" id="fig|1727163.4.peg.1052"/>
<reference evidence="1 2" key="2">
    <citation type="journal article" date="2016" name="Genome Announc.">
        <title>Complete Genome Sequence of Algoriphagus sp. Strain M8-2, Isolated from a Brackish Lake.</title>
        <authorList>
            <person name="Muraguchi Y."/>
            <person name="Kushimoto K."/>
            <person name="Ohtsubo Y."/>
            <person name="Suzuki T."/>
            <person name="Dohra H."/>
            <person name="Kimbara K."/>
            <person name="Shintani M."/>
        </authorList>
    </citation>
    <scope>NUCLEOTIDE SEQUENCE [LARGE SCALE GENOMIC DNA]</scope>
    <source>
        <strain evidence="1 2">M8-2</strain>
    </source>
</reference>
<dbReference type="KEGG" id="alm:AO498_05055"/>